<protein>
    <submittedName>
        <fullName evidence="1">Putative ovule protein</fullName>
    </submittedName>
</protein>
<dbReference type="EMBL" id="GEDG01028721">
    <property type="protein sequence ID" value="JAP12996.1"/>
    <property type="molecule type" value="Transcribed_RNA"/>
</dbReference>
<organism evidence="1">
    <name type="scientific">Solanum chacoense</name>
    <name type="common">Chaco potato</name>
    <dbReference type="NCBI Taxonomy" id="4108"/>
    <lineage>
        <taxon>Eukaryota</taxon>
        <taxon>Viridiplantae</taxon>
        <taxon>Streptophyta</taxon>
        <taxon>Embryophyta</taxon>
        <taxon>Tracheophyta</taxon>
        <taxon>Spermatophyta</taxon>
        <taxon>Magnoliopsida</taxon>
        <taxon>eudicotyledons</taxon>
        <taxon>Gunneridae</taxon>
        <taxon>Pentapetalae</taxon>
        <taxon>asterids</taxon>
        <taxon>lamiids</taxon>
        <taxon>Solanales</taxon>
        <taxon>Solanaceae</taxon>
        <taxon>Solanoideae</taxon>
        <taxon>Solaneae</taxon>
        <taxon>Solanum</taxon>
    </lineage>
</organism>
<accession>A0A0V0GXZ2</accession>
<reference evidence="1" key="1">
    <citation type="submission" date="2015-12" db="EMBL/GenBank/DDBJ databases">
        <title>Gene expression during late stages of embryo sac development: a critical building block for successful pollen-pistil interactions.</title>
        <authorList>
            <person name="Liu Y."/>
            <person name="Joly V."/>
            <person name="Sabar M."/>
            <person name="Matton D.P."/>
        </authorList>
    </citation>
    <scope>NUCLEOTIDE SEQUENCE</scope>
</reference>
<evidence type="ECO:0000313" key="1">
    <source>
        <dbReference type="EMBL" id="JAP12996.1"/>
    </source>
</evidence>
<proteinExistence type="predicted"/>
<sequence length="72" mass="7867">MPPLCSFPIATPINSSAIVSSIISSKPNQGIYFHEGPSTYSKVRCIAASIAYCFEYAPRLLLRYSKLLAAQL</sequence>
<name>A0A0V0GXZ2_SOLCH</name>
<dbReference type="AlphaFoldDB" id="A0A0V0GXZ2"/>